<feature type="transmembrane region" description="Helical" evidence="9">
    <location>
        <begin position="122"/>
        <end position="140"/>
    </location>
</feature>
<evidence type="ECO:0000256" key="2">
    <source>
        <dbReference type="ARBA" id="ARBA00022475"/>
    </source>
</evidence>
<dbReference type="AlphaFoldDB" id="A0A3G6J5F2"/>
<dbReference type="InterPro" id="IPR000715">
    <property type="entry name" value="Glycosyl_transferase_4"/>
</dbReference>
<evidence type="ECO:0000256" key="8">
    <source>
        <dbReference type="SAM" id="MobiDB-lite"/>
    </source>
</evidence>
<keyword evidence="11" id="KW-1185">Reference proteome</keyword>
<feature type="transmembrane region" description="Helical" evidence="9">
    <location>
        <begin position="270"/>
        <end position="294"/>
    </location>
</feature>
<reference evidence="10 11" key="1">
    <citation type="submission" date="2018-11" db="EMBL/GenBank/DDBJ databases">
        <authorList>
            <person name="Kleinhagauer T."/>
            <person name="Glaeser S.P."/>
            <person name="Spergser J."/>
            <person name="Ruckert C."/>
            <person name="Kaempfer P."/>
            <person name="Busse H.-J."/>
        </authorList>
    </citation>
    <scope>NUCLEOTIDE SEQUENCE [LARGE SCALE GENOMIC DNA]</scope>
    <source>
        <strain evidence="10 11">200CH</strain>
    </source>
</reference>
<name>A0A3G6J5F2_9CORY</name>
<organism evidence="10 11">
    <name type="scientific">Corynebacterium choanae</name>
    <dbReference type="NCBI Taxonomy" id="1862358"/>
    <lineage>
        <taxon>Bacteria</taxon>
        <taxon>Bacillati</taxon>
        <taxon>Actinomycetota</taxon>
        <taxon>Actinomycetes</taxon>
        <taxon>Mycobacteriales</taxon>
        <taxon>Corynebacteriaceae</taxon>
        <taxon>Corynebacterium</taxon>
    </lineage>
</organism>
<evidence type="ECO:0000256" key="7">
    <source>
        <dbReference type="PIRSR" id="PIRSR600715-1"/>
    </source>
</evidence>
<dbReference type="OrthoDB" id="9783652at2"/>
<feature type="transmembrane region" description="Helical" evidence="9">
    <location>
        <begin position="15"/>
        <end position="35"/>
    </location>
</feature>
<feature type="region of interest" description="Disordered" evidence="8">
    <location>
        <begin position="377"/>
        <end position="401"/>
    </location>
</feature>
<feature type="binding site" evidence="7">
    <location>
        <position position="237"/>
    </location>
    <ligand>
        <name>Mg(2+)</name>
        <dbReference type="ChEBI" id="CHEBI:18420"/>
    </ligand>
</feature>
<evidence type="ECO:0000256" key="4">
    <source>
        <dbReference type="ARBA" id="ARBA00022692"/>
    </source>
</evidence>
<evidence type="ECO:0000256" key="3">
    <source>
        <dbReference type="ARBA" id="ARBA00022679"/>
    </source>
</evidence>
<feature type="transmembrane region" description="Helical" evidence="9">
    <location>
        <begin position="56"/>
        <end position="73"/>
    </location>
</feature>
<dbReference type="GO" id="GO:0016780">
    <property type="term" value="F:phosphotransferase activity, for other substituted phosphate groups"/>
    <property type="evidence" value="ECO:0007669"/>
    <property type="project" value="InterPro"/>
</dbReference>
<feature type="transmembrane region" description="Helical" evidence="9">
    <location>
        <begin position="93"/>
        <end position="110"/>
    </location>
</feature>
<feature type="transmembrane region" description="Helical" evidence="9">
    <location>
        <begin position="240"/>
        <end position="258"/>
    </location>
</feature>
<evidence type="ECO:0000256" key="6">
    <source>
        <dbReference type="ARBA" id="ARBA00023136"/>
    </source>
</evidence>
<comment type="cofactor">
    <cofactor evidence="7">
        <name>Mg(2+)</name>
        <dbReference type="ChEBI" id="CHEBI:18420"/>
    </cofactor>
</comment>
<keyword evidence="6 9" id="KW-0472">Membrane</keyword>
<accession>A0A3G6J5F2</accession>
<keyword evidence="7" id="KW-0479">Metal-binding</keyword>
<dbReference type="EC" id="2.7.8.35" evidence="10"/>
<feature type="transmembrane region" description="Helical" evidence="9">
    <location>
        <begin position="152"/>
        <end position="171"/>
    </location>
</feature>
<evidence type="ECO:0000313" key="10">
    <source>
        <dbReference type="EMBL" id="AZA13321.1"/>
    </source>
</evidence>
<dbReference type="GO" id="GO:0046872">
    <property type="term" value="F:metal ion binding"/>
    <property type="evidence" value="ECO:0007669"/>
    <property type="project" value="UniProtKB-KW"/>
</dbReference>
<feature type="transmembrane region" description="Helical" evidence="9">
    <location>
        <begin position="348"/>
        <end position="371"/>
    </location>
</feature>
<dbReference type="GO" id="GO:0044038">
    <property type="term" value="P:cell wall macromolecule biosynthetic process"/>
    <property type="evidence" value="ECO:0007669"/>
    <property type="project" value="TreeGrafter"/>
</dbReference>
<feature type="transmembrane region" description="Helical" evidence="9">
    <location>
        <begin position="210"/>
        <end position="228"/>
    </location>
</feature>
<keyword evidence="4 9" id="KW-0812">Transmembrane</keyword>
<dbReference type="GO" id="GO:0005886">
    <property type="term" value="C:plasma membrane"/>
    <property type="evidence" value="ECO:0007669"/>
    <property type="project" value="UniProtKB-SubCell"/>
</dbReference>
<evidence type="ECO:0000256" key="1">
    <source>
        <dbReference type="ARBA" id="ARBA00004651"/>
    </source>
</evidence>
<feature type="binding site" evidence="7">
    <location>
        <position position="169"/>
    </location>
    <ligand>
        <name>Mg(2+)</name>
        <dbReference type="ChEBI" id="CHEBI:18420"/>
    </ligand>
</feature>
<dbReference type="CDD" id="cd06853">
    <property type="entry name" value="GT_WecA_like"/>
    <property type="match status" value="1"/>
</dbReference>
<dbReference type="PANTHER" id="PTHR22926:SF3">
    <property type="entry name" value="UNDECAPRENYL-PHOSPHATE ALPHA-N-ACETYLGLUCOSAMINYL 1-PHOSPHATE TRANSFERASE"/>
    <property type="match status" value="1"/>
</dbReference>
<evidence type="ECO:0000313" key="11">
    <source>
        <dbReference type="Proteomes" id="UP000269019"/>
    </source>
</evidence>
<dbReference type="Proteomes" id="UP000269019">
    <property type="component" value="Chromosome"/>
</dbReference>
<feature type="transmembrane region" description="Helical" evidence="9">
    <location>
        <begin position="178"/>
        <end position="198"/>
    </location>
</feature>
<evidence type="ECO:0000256" key="9">
    <source>
        <dbReference type="SAM" id="Phobius"/>
    </source>
</evidence>
<dbReference type="RefSeq" id="WP_123927270.1">
    <property type="nucleotide sequence ID" value="NZ_CP033896.1"/>
</dbReference>
<comment type="subcellular location">
    <subcellularLocation>
        <location evidence="1">Cell membrane</location>
        <topology evidence="1">Multi-pass membrane protein</topology>
    </subcellularLocation>
</comment>
<dbReference type="EMBL" id="CP033896">
    <property type="protein sequence ID" value="AZA13321.1"/>
    <property type="molecule type" value="Genomic_DNA"/>
</dbReference>
<dbReference type="KEGG" id="ccho:CCHOA_04565"/>
<keyword evidence="2" id="KW-1003">Cell membrane</keyword>
<dbReference type="GO" id="GO:0071555">
    <property type="term" value="P:cell wall organization"/>
    <property type="evidence" value="ECO:0007669"/>
    <property type="project" value="TreeGrafter"/>
</dbReference>
<keyword evidence="5 9" id="KW-1133">Transmembrane helix</keyword>
<keyword evidence="3 10" id="KW-0808">Transferase</keyword>
<dbReference type="GO" id="GO:0009103">
    <property type="term" value="P:lipopolysaccharide biosynthetic process"/>
    <property type="evidence" value="ECO:0007669"/>
    <property type="project" value="TreeGrafter"/>
</dbReference>
<gene>
    <name evidence="10" type="primary">wecA</name>
    <name evidence="10" type="ORF">CCHOA_04565</name>
</gene>
<dbReference type="PANTHER" id="PTHR22926">
    <property type="entry name" value="PHOSPHO-N-ACETYLMURAMOYL-PENTAPEPTIDE-TRANSFERASE"/>
    <property type="match status" value="1"/>
</dbReference>
<keyword evidence="7" id="KW-0460">Magnesium</keyword>
<protein>
    <submittedName>
        <fullName evidence="10">Decaprenyl-phosphate N-acetylglucosaminephosphotransferase</fullName>
        <ecNumber evidence="10">2.7.8.35</ecNumber>
    </submittedName>
</protein>
<feature type="transmembrane region" description="Helical" evidence="9">
    <location>
        <begin position="324"/>
        <end position="342"/>
    </location>
</feature>
<dbReference type="Pfam" id="PF00953">
    <property type="entry name" value="Glycos_transf_4"/>
    <property type="match status" value="1"/>
</dbReference>
<proteinExistence type="predicted"/>
<sequence length="401" mass="42564">MGTGAVGVPLRELGIVLLVGVITTYLTTGLIRAAIIRSGWIDNPRQRDVHHTPMPRLGGVAMFSGFLVSVYVAHQLPALTRAFQPITPEMDAVVIGGFIIVLVGVIDDLWDLDAVTKLLGQFLGALVMSSMGLSWTISYWPGQSLIILDRASSMLVTALVTVTLINAINFVDGLDGLAAGIAGIAGFSLFCLALVALHDQGGAVAGYPPAIIAAALVGICAGFLPHNFHPSRIFMGDSGAMLLGFLLAATATSLTGKINQGMYGPADTKAMIGPVIAVLVILCIPIADLVLAVLRRTLKGQSPFQADSMHLHHRLLRIGHSHRRVVVVIYCWAILFGSGAVLYPLLPFAGFCVVMLIGAAGAIFVTFETVVRDWPASRRRQRPPRPSPTRSGIGRFAPPNK</sequence>
<evidence type="ECO:0000256" key="5">
    <source>
        <dbReference type="ARBA" id="ARBA00022989"/>
    </source>
</evidence>